<comment type="caution">
    <text evidence="2">The sequence shown here is derived from an EMBL/GenBank/DDBJ whole genome shotgun (WGS) entry which is preliminary data.</text>
</comment>
<gene>
    <name evidence="2" type="ORF">K1W68_09215</name>
</gene>
<proteinExistence type="predicted"/>
<name>A0AAW5ERB7_NOVHA</name>
<protein>
    <submittedName>
        <fullName evidence="2">Uncharacterized protein</fullName>
    </submittedName>
</protein>
<organism evidence="2 3">
    <name type="scientific">Novacetimonas hansenii</name>
    <name type="common">Komagataeibacter hansenii</name>
    <dbReference type="NCBI Taxonomy" id="436"/>
    <lineage>
        <taxon>Bacteria</taxon>
        <taxon>Pseudomonadati</taxon>
        <taxon>Pseudomonadota</taxon>
        <taxon>Alphaproteobacteria</taxon>
        <taxon>Acetobacterales</taxon>
        <taxon>Acetobacteraceae</taxon>
        <taxon>Novacetimonas</taxon>
    </lineage>
</organism>
<dbReference type="EMBL" id="JAIBCX010000020">
    <property type="protein sequence ID" value="MCJ8354164.1"/>
    <property type="molecule type" value="Genomic_DNA"/>
</dbReference>
<reference evidence="2" key="1">
    <citation type="journal article" date="2021" name="Polymers (Basel)">
        <title>Highly Stretchable Bacterial Cellulose Produced by Komagataeibacter hansenii SI1.</title>
        <authorList>
            <person name="Cielecka I."/>
            <person name="Ryngajllo M."/>
            <person name="Maniukiewicz W."/>
            <person name="Bielecki S."/>
        </authorList>
    </citation>
    <scope>NUCLEOTIDE SEQUENCE</scope>
    <source>
        <strain evidence="2">SI1</strain>
    </source>
</reference>
<evidence type="ECO:0000313" key="3">
    <source>
        <dbReference type="Proteomes" id="UP001202887"/>
    </source>
</evidence>
<dbReference type="Proteomes" id="UP001202887">
    <property type="component" value="Unassembled WGS sequence"/>
</dbReference>
<evidence type="ECO:0000256" key="1">
    <source>
        <dbReference type="SAM" id="MobiDB-lite"/>
    </source>
</evidence>
<reference evidence="2" key="2">
    <citation type="submission" date="2022-03" db="EMBL/GenBank/DDBJ databases">
        <authorList>
            <person name="Ryngajllo M."/>
            <person name="Jacek P."/>
            <person name="Kubiak K."/>
        </authorList>
    </citation>
    <scope>NUCLEOTIDE SEQUENCE</scope>
    <source>
        <strain evidence="2">SI1</strain>
    </source>
</reference>
<dbReference type="RefSeq" id="WP_247067077.1">
    <property type="nucleotide sequence ID" value="NZ_CP094848.1"/>
</dbReference>
<accession>A0AAW5ERB7</accession>
<feature type="region of interest" description="Disordered" evidence="1">
    <location>
        <begin position="84"/>
        <end position="122"/>
    </location>
</feature>
<sequence length="122" mass="13312">MTSEFLRQACHGRVKCVHDVLCIAGRHDDAVVTGQDLPQSDVEITAIGRHGAWQAACPVMRDQDSLTRALALCGHPATDIHPSPSFHFGKGMLDQGIEDQNIRSAKPPDRQGGVSMHWGRHP</sequence>
<evidence type="ECO:0000313" key="2">
    <source>
        <dbReference type="EMBL" id="MCJ8354164.1"/>
    </source>
</evidence>
<dbReference type="AlphaFoldDB" id="A0AAW5ERB7"/>